<comment type="catalytic activity">
    <reaction evidence="1">
        <text>Hydrolysis of terminal non-reducing N-acetyl-D-hexosamine residues in N-acetyl-beta-D-hexosaminides.</text>
        <dbReference type="EC" id="3.2.1.52"/>
    </reaction>
</comment>
<dbReference type="RefSeq" id="WP_062369251.1">
    <property type="nucleotide sequence ID" value="NZ_LNCD01000036.1"/>
</dbReference>
<dbReference type="AlphaFoldDB" id="A0A109JWR6"/>
<dbReference type="EMBL" id="LNCD01000036">
    <property type="protein sequence ID" value="KWV56528.1"/>
    <property type="molecule type" value="Genomic_DNA"/>
</dbReference>
<dbReference type="Gene3D" id="3.20.20.300">
    <property type="entry name" value="Glycoside hydrolase, family 3, N-terminal domain"/>
    <property type="match status" value="1"/>
</dbReference>
<keyword evidence="4 7" id="KW-0378">Hydrolase</keyword>
<dbReference type="InterPro" id="IPR017853">
    <property type="entry name" value="GH"/>
</dbReference>
<dbReference type="SUPFAM" id="SSF51445">
    <property type="entry name" value="(Trans)glycosidases"/>
    <property type="match status" value="1"/>
</dbReference>
<dbReference type="Proteomes" id="UP000068164">
    <property type="component" value="Unassembled WGS sequence"/>
</dbReference>
<dbReference type="InterPro" id="IPR050226">
    <property type="entry name" value="NagZ_Beta-hexosaminidase"/>
</dbReference>
<evidence type="ECO:0000256" key="2">
    <source>
        <dbReference type="ARBA" id="ARBA00005336"/>
    </source>
</evidence>
<dbReference type="GO" id="GO:0009254">
    <property type="term" value="P:peptidoglycan turnover"/>
    <property type="evidence" value="ECO:0007669"/>
    <property type="project" value="TreeGrafter"/>
</dbReference>
<dbReference type="Pfam" id="PF00933">
    <property type="entry name" value="Glyco_hydro_3"/>
    <property type="match status" value="1"/>
</dbReference>
<dbReference type="InterPro" id="IPR036881">
    <property type="entry name" value="Glyco_hydro_3_C_sf"/>
</dbReference>
<dbReference type="InterPro" id="IPR001764">
    <property type="entry name" value="Glyco_hydro_3_N"/>
</dbReference>
<dbReference type="GO" id="GO:0004563">
    <property type="term" value="F:beta-N-acetylhexosaminidase activity"/>
    <property type="evidence" value="ECO:0007669"/>
    <property type="project" value="UniProtKB-EC"/>
</dbReference>
<dbReference type="PANTHER" id="PTHR30480">
    <property type="entry name" value="BETA-HEXOSAMINIDASE-RELATED"/>
    <property type="match status" value="1"/>
</dbReference>
<keyword evidence="8" id="KW-1185">Reference proteome</keyword>
<organism evidence="7 8">
    <name type="scientific">Rhizobium altiplani</name>
    <dbReference type="NCBI Taxonomy" id="1864509"/>
    <lineage>
        <taxon>Bacteria</taxon>
        <taxon>Pseudomonadati</taxon>
        <taxon>Pseudomonadota</taxon>
        <taxon>Alphaproteobacteria</taxon>
        <taxon>Hyphomicrobiales</taxon>
        <taxon>Rhizobiaceae</taxon>
        <taxon>Rhizobium/Agrobacterium group</taxon>
        <taxon>Rhizobium</taxon>
    </lineage>
</organism>
<dbReference type="InterPro" id="IPR036962">
    <property type="entry name" value="Glyco_hydro_3_N_sf"/>
</dbReference>
<dbReference type="PANTHER" id="PTHR30480:SF13">
    <property type="entry name" value="BETA-HEXOSAMINIDASE"/>
    <property type="match status" value="1"/>
</dbReference>
<evidence type="ECO:0000313" key="7">
    <source>
        <dbReference type="EMBL" id="KWV56528.1"/>
    </source>
</evidence>
<dbReference type="Gene3D" id="3.40.50.1700">
    <property type="entry name" value="Glycoside hydrolase family 3 C-terminal domain"/>
    <property type="match status" value="1"/>
</dbReference>
<name>A0A109JWR6_9HYPH</name>
<dbReference type="OrthoDB" id="9781691at2"/>
<gene>
    <name evidence="7" type="ORF">AS026_33720</name>
</gene>
<evidence type="ECO:0000259" key="6">
    <source>
        <dbReference type="Pfam" id="PF00933"/>
    </source>
</evidence>
<proteinExistence type="inferred from homology"/>
<evidence type="ECO:0000256" key="3">
    <source>
        <dbReference type="ARBA" id="ARBA00012663"/>
    </source>
</evidence>
<keyword evidence="5" id="KW-0326">Glycosidase</keyword>
<accession>A0A109JWR6</accession>
<reference evidence="7 8" key="1">
    <citation type="submission" date="2015-11" db="EMBL/GenBank/DDBJ databases">
        <title>Draft Genome Sequence of the Strain BR 10423 (Rhizobium sp.) isolated from nodules of Mimosa pudica.</title>
        <authorList>
            <person name="Barauna A.C."/>
            <person name="Zilli J.E."/>
            <person name="Simoes-Araujo J.L."/>
            <person name="Reis V.M."/>
            <person name="James E.K."/>
            <person name="Reis F.B.Jr."/>
            <person name="Rouws L.F."/>
            <person name="Passos S.R."/>
            <person name="Gois S.R."/>
        </authorList>
    </citation>
    <scope>NUCLEOTIDE SEQUENCE [LARGE SCALE GENOMIC DNA]</scope>
    <source>
        <strain evidence="7 8">BR10423</strain>
    </source>
</reference>
<sequence length="559" mass="61542">MTAYDGLRKAPFNLDEPAILWVRDVYASLDVGDKIGQLFILIMIGTDEEEFKRIGTLKPGGVTRFFTPDLDFERRVISDLVSRSKVPPIISADLEGSRHSFAFGTPVLGQLGLAAVNDVEATERSSEILAREGRAMGVRWSFTPVIDINAAFRSPIVGTRSYGSDVDKIERHAVAHVRSLQRNGVAATAKHWPGEGYDDRDQHLVTTTNPLSVEAWKGTFGRLYKTLIDEGVLAVMSGHISFPAYVRSKVPDADLEAFRPASVSRLLNVDLLRNELGFNGIIVSDATPMGGLSAWGHHTETMPDIIANGCDMILFSDAPEKDMAAVKAAVEDGRITSERLEAAVLRVLALKAHLRLFQPSDVLPEAAEARRVLAHPDSVAASREFIGRSPTLVKDVQGIFPLDPTKTKRVLLVDGGIIHPLIPQPLKFVLPELLEKEGFEVTIDRPDIVPTPDDFDLVIYALGDESLLVRGRIFVDWHRMGGGGLFKAMYRPWTNIPSIMISFGHPYHLYDAPRVPAYINAYSTMDSVQEAVVDCMLGRKPFVGVNPVDPFCGLEDAHF</sequence>
<evidence type="ECO:0000256" key="5">
    <source>
        <dbReference type="ARBA" id="ARBA00023295"/>
    </source>
</evidence>
<evidence type="ECO:0000313" key="8">
    <source>
        <dbReference type="Proteomes" id="UP000068164"/>
    </source>
</evidence>
<dbReference type="EC" id="3.2.1.52" evidence="3"/>
<comment type="caution">
    <text evidence="7">The sequence shown here is derived from an EMBL/GenBank/DDBJ whole genome shotgun (WGS) entry which is preliminary data.</text>
</comment>
<feature type="domain" description="Glycoside hydrolase family 3 N-terminal" evidence="6">
    <location>
        <begin position="33"/>
        <end position="349"/>
    </location>
</feature>
<evidence type="ECO:0000256" key="4">
    <source>
        <dbReference type="ARBA" id="ARBA00022801"/>
    </source>
</evidence>
<protein>
    <recommendedName>
        <fullName evidence="3">beta-N-acetylhexosaminidase</fullName>
        <ecNumber evidence="3">3.2.1.52</ecNumber>
    </recommendedName>
</protein>
<comment type="similarity">
    <text evidence="2">Belongs to the glycosyl hydrolase 3 family.</text>
</comment>
<evidence type="ECO:0000256" key="1">
    <source>
        <dbReference type="ARBA" id="ARBA00001231"/>
    </source>
</evidence>
<dbReference type="GO" id="GO:0005975">
    <property type="term" value="P:carbohydrate metabolic process"/>
    <property type="evidence" value="ECO:0007669"/>
    <property type="project" value="InterPro"/>
</dbReference>